<organism evidence="2 3">
    <name type="scientific">Pseudomonas cremoris</name>
    <dbReference type="NCBI Taxonomy" id="2724178"/>
    <lineage>
        <taxon>Bacteria</taxon>
        <taxon>Pseudomonadati</taxon>
        <taxon>Pseudomonadota</taxon>
        <taxon>Gammaproteobacteria</taxon>
        <taxon>Pseudomonadales</taxon>
        <taxon>Pseudomonadaceae</taxon>
        <taxon>Pseudomonas</taxon>
    </lineage>
</organism>
<feature type="transmembrane region" description="Helical" evidence="1">
    <location>
        <begin position="40"/>
        <end position="60"/>
    </location>
</feature>
<evidence type="ECO:0000256" key="1">
    <source>
        <dbReference type="SAM" id="Phobius"/>
    </source>
</evidence>
<dbReference type="RefSeq" id="WP_185710805.1">
    <property type="nucleotide sequence ID" value="NZ_JAAXCZ010000026.1"/>
</dbReference>
<dbReference type="EMBL" id="JAAXCZ010000026">
    <property type="protein sequence ID" value="MBC2385355.1"/>
    <property type="molecule type" value="Genomic_DNA"/>
</dbReference>
<feature type="transmembrane region" description="Helical" evidence="1">
    <location>
        <begin position="80"/>
        <end position="102"/>
    </location>
</feature>
<keyword evidence="1" id="KW-1133">Transmembrane helix</keyword>
<reference evidence="2 3" key="1">
    <citation type="submission" date="2020-04" db="EMBL/GenBank/DDBJ databases">
        <title>Pseudomonas crami sp. nov., a novel proteolytic bacterial species isolated from cream.</title>
        <authorList>
            <person name="Hofmann K."/>
            <person name="Woller A."/>
            <person name="Huptas C."/>
            <person name="Wenning M."/>
            <person name="Scherer S."/>
            <person name="Doll E.V."/>
        </authorList>
    </citation>
    <scope>NUCLEOTIDE SEQUENCE [LARGE SCALE GENOMIC DNA]</scope>
    <source>
        <strain evidence="2 3">WS 5096</strain>
    </source>
</reference>
<dbReference type="InterPro" id="IPR007039">
    <property type="entry name" value="TrbC/VirB2"/>
</dbReference>
<dbReference type="Proteomes" id="UP000534677">
    <property type="component" value="Unassembled WGS sequence"/>
</dbReference>
<name>A0ABR6TI47_9PSED</name>
<evidence type="ECO:0000313" key="2">
    <source>
        <dbReference type="EMBL" id="MBC2385355.1"/>
    </source>
</evidence>
<dbReference type="Pfam" id="PF04956">
    <property type="entry name" value="TrbC"/>
    <property type="match status" value="1"/>
</dbReference>
<comment type="caution">
    <text evidence="2">The sequence shown here is derived from an EMBL/GenBank/DDBJ whole genome shotgun (WGS) entry which is preliminary data.</text>
</comment>
<sequence>MPQPNTLAPYGTYGCHNTLAQVAMCATRLPTIRLSRNMQLLCLMAVVALVCCLITPDAMAASTGASMPWESPLKKLQTSITGPVAFFASIVGLAVSLMGLIWGGDLSGVMKTMLVMVLIISVLIALTNFLSVMFGVGAEIAAILPVMPVGIV</sequence>
<feature type="transmembrane region" description="Helical" evidence="1">
    <location>
        <begin position="114"/>
        <end position="147"/>
    </location>
</feature>
<accession>A0ABR6TI47</accession>
<keyword evidence="1" id="KW-0472">Membrane</keyword>
<keyword evidence="1" id="KW-0812">Transmembrane</keyword>
<keyword evidence="3" id="KW-1185">Reference proteome</keyword>
<evidence type="ECO:0000313" key="3">
    <source>
        <dbReference type="Proteomes" id="UP000534677"/>
    </source>
</evidence>
<gene>
    <name evidence="2" type="ORF">HF209_30845</name>
</gene>
<proteinExistence type="predicted"/>
<protein>
    <submittedName>
        <fullName evidence="2">Conjugal transfer protein TrbC</fullName>
    </submittedName>
</protein>